<feature type="binding site" evidence="15">
    <location>
        <position position="499"/>
    </location>
    <ligand>
        <name>Zn(2+)</name>
        <dbReference type="ChEBI" id="CHEBI:29105"/>
        <note>catalytic</note>
    </ligand>
</feature>
<keyword evidence="19" id="KW-1185">Reference proteome</keyword>
<accession>A0A1E3G400</accession>
<comment type="subcellular location">
    <subcellularLocation>
        <location evidence="15">Cell membrane</location>
        <topology evidence="15">Multi-pass membrane protein</topology>
        <orientation evidence="15">Cytoplasmic side</orientation>
    </subcellularLocation>
    <subcellularLocation>
        <location evidence="1">Membrane</location>
    </subcellularLocation>
</comment>
<feature type="binding site" evidence="15">
    <location>
        <position position="426"/>
    </location>
    <ligand>
        <name>Zn(2+)</name>
        <dbReference type="ChEBI" id="CHEBI:29105"/>
        <note>catalytic</note>
    </ligand>
</feature>
<evidence type="ECO:0000256" key="16">
    <source>
        <dbReference type="RuleBase" id="RU003651"/>
    </source>
</evidence>
<feature type="binding site" evidence="15">
    <location>
        <position position="422"/>
    </location>
    <ligand>
        <name>Zn(2+)</name>
        <dbReference type="ChEBI" id="CHEBI:29105"/>
        <note>catalytic</note>
    </ligand>
</feature>
<dbReference type="STRING" id="1008305.A4H02_01655"/>
<evidence type="ECO:0000259" key="17">
    <source>
        <dbReference type="SMART" id="SM00382"/>
    </source>
</evidence>
<dbReference type="Gene3D" id="3.30.720.210">
    <property type="match status" value="1"/>
</dbReference>
<dbReference type="PANTHER" id="PTHR23076:SF97">
    <property type="entry name" value="ATP-DEPENDENT ZINC METALLOPROTEASE YME1L1"/>
    <property type="match status" value="1"/>
</dbReference>
<dbReference type="GO" id="GO:0004222">
    <property type="term" value="F:metalloendopeptidase activity"/>
    <property type="evidence" value="ECO:0007669"/>
    <property type="project" value="InterPro"/>
</dbReference>
<evidence type="ECO:0000256" key="13">
    <source>
        <dbReference type="ARBA" id="ARBA00023136"/>
    </source>
</evidence>
<dbReference type="FunFam" id="1.20.58.760:FF:000001">
    <property type="entry name" value="ATP-dependent zinc metalloprotease FtsH"/>
    <property type="match status" value="1"/>
</dbReference>
<feature type="transmembrane region" description="Helical" evidence="15">
    <location>
        <begin position="5"/>
        <end position="22"/>
    </location>
</feature>
<dbReference type="NCBIfam" id="TIGR01241">
    <property type="entry name" value="FtsH_fam"/>
    <property type="match status" value="1"/>
</dbReference>
<protein>
    <recommendedName>
        <fullName evidence="15">ATP-dependent zinc metalloprotease FtsH</fullName>
        <ecNumber evidence="15">3.4.24.-</ecNumber>
    </recommendedName>
</protein>
<keyword evidence="3" id="KW-0997">Cell inner membrane</keyword>
<evidence type="ECO:0000256" key="11">
    <source>
        <dbReference type="ARBA" id="ARBA00022989"/>
    </source>
</evidence>
<dbReference type="CDD" id="cd19501">
    <property type="entry name" value="RecA-like_FtsH"/>
    <property type="match status" value="1"/>
</dbReference>
<dbReference type="GO" id="GO:0016887">
    <property type="term" value="F:ATP hydrolysis activity"/>
    <property type="evidence" value="ECO:0007669"/>
    <property type="project" value="UniProtKB-UniRule"/>
</dbReference>
<keyword evidence="18" id="KW-0132">Cell division</keyword>
<evidence type="ECO:0000256" key="15">
    <source>
        <dbReference type="HAMAP-Rule" id="MF_01458"/>
    </source>
</evidence>
<keyword evidence="11 15" id="KW-1133">Transmembrane helix</keyword>
<dbReference type="FunFam" id="3.40.50.300:FF:000001">
    <property type="entry name" value="ATP-dependent zinc metalloprotease FtsH"/>
    <property type="match status" value="1"/>
</dbReference>
<dbReference type="FunFam" id="1.10.8.60:FF:000001">
    <property type="entry name" value="ATP-dependent zinc metalloprotease FtsH"/>
    <property type="match status" value="1"/>
</dbReference>
<dbReference type="HAMAP" id="MF_01458">
    <property type="entry name" value="FtsH"/>
    <property type="match status" value="1"/>
</dbReference>
<dbReference type="InterPro" id="IPR037219">
    <property type="entry name" value="Peptidase_M41-like"/>
</dbReference>
<comment type="caution">
    <text evidence="18">The sequence shown here is derived from an EMBL/GenBank/DDBJ whole genome shotgun (WGS) entry which is preliminary data.</text>
</comment>
<organism evidence="18 19">
    <name type="scientific">Fervidobacterium thailandense</name>
    <dbReference type="NCBI Taxonomy" id="1008305"/>
    <lineage>
        <taxon>Bacteria</taxon>
        <taxon>Thermotogati</taxon>
        <taxon>Thermotogota</taxon>
        <taxon>Thermotogae</taxon>
        <taxon>Thermotogales</taxon>
        <taxon>Fervidobacteriaceae</taxon>
        <taxon>Fervidobacterium</taxon>
    </lineage>
</organism>
<evidence type="ECO:0000256" key="14">
    <source>
        <dbReference type="ARBA" id="ARBA00061570"/>
    </source>
</evidence>
<dbReference type="EC" id="3.4.24.-" evidence="15"/>
<evidence type="ECO:0000256" key="5">
    <source>
        <dbReference type="ARBA" id="ARBA00022692"/>
    </source>
</evidence>
<sequence length="608" mass="67144">MNRNIGSIIFLILIALSLFWIYEGLVGTKSGTEINMSYTDFIRRLGNGETDIAKVIIRDDGNLRIETKGGRAYSVYAPWFRYDIENINKLASYGVTVEGEKSVDSSFWFNIVGNIAIFIVTLLLFAFIIRGLGRSNNQAFTFTKSRAEKVNPNKIKVTFKDVAGVDEAVEELKETVEFLKNPTKFAKMGARMPKGILLVGPPGTGKTLLARAVAGEANVPFFHISGSDFVELFVGVGAARVRDLFDQAKANAPCIVFIDEIDAVGRHRGAGLGGGHDEREQTLNQLLVEMDGFDINQGIVVMAATNRPDILDPALLRPGRFDKKIVVDPPDVKGREAILKIHLRNKPVAPDVDVSVLAKRTTGFVGADLENLVNEAALLAVRAGRNVITMEDFEEAIDRVIAGPARKSKVISEKQKRIVAYHEVGHAIIASTVPNADPVHRISIIPRGYAALGYTLHLPAEDKYLVSREELLDNITTLLGGRAAEEIVFGDFTSGAANDIERATEIARKMVCELGMSESFGPLAWGKTEQEVFLGKELTRIRNYSEEVAKMIDHEIQKIVKTCYERAKDILRKNREKMDLIVETLMEREVLSGEELRAMLNGTTPEEA</sequence>
<evidence type="ECO:0000256" key="7">
    <source>
        <dbReference type="ARBA" id="ARBA00022741"/>
    </source>
</evidence>
<dbReference type="GO" id="GO:0005886">
    <property type="term" value="C:plasma membrane"/>
    <property type="evidence" value="ECO:0007669"/>
    <property type="project" value="UniProtKB-SubCell"/>
</dbReference>
<keyword evidence="4 15" id="KW-0645">Protease</keyword>
<keyword evidence="6 15" id="KW-0479">Metal-binding</keyword>
<evidence type="ECO:0000313" key="18">
    <source>
        <dbReference type="EMBL" id="ODN31005.1"/>
    </source>
</evidence>
<evidence type="ECO:0000256" key="3">
    <source>
        <dbReference type="ARBA" id="ARBA00022519"/>
    </source>
</evidence>
<dbReference type="PROSITE" id="PS00674">
    <property type="entry name" value="AAA"/>
    <property type="match status" value="1"/>
</dbReference>
<evidence type="ECO:0000256" key="1">
    <source>
        <dbReference type="ARBA" id="ARBA00004370"/>
    </source>
</evidence>
<dbReference type="InterPro" id="IPR003960">
    <property type="entry name" value="ATPase_AAA_CS"/>
</dbReference>
<dbReference type="GO" id="GO:0030163">
    <property type="term" value="P:protein catabolic process"/>
    <property type="evidence" value="ECO:0007669"/>
    <property type="project" value="UniProtKB-UniRule"/>
</dbReference>
<dbReference type="InterPro" id="IPR003593">
    <property type="entry name" value="AAA+_ATPase"/>
</dbReference>
<comment type="function">
    <text evidence="15">Acts as a processive, ATP-dependent zinc metallopeptidase for both cytoplasmic and membrane proteins. Plays a role in the quality control of integral membrane proteins.</text>
</comment>
<feature type="binding site" evidence="15">
    <location>
        <begin position="200"/>
        <end position="207"/>
    </location>
    <ligand>
        <name>ATP</name>
        <dbReference type="ChEBI" id="CHEBI:30616"/>
    </ligand>
</feature>
<dbReference type="Pfam" id="PF00004">
    <property type="entry name" value="AAA"/>
    <property type="match status" value="1"/>
</dbReference>
<dbReference type="GO" id="GO:0004176">
    <property type="term" value="F:ATP-dependent peptidase activity"/>
    <property type="evidence" value="ECO:0007669"/>
    <property type="project" value="InterPro"/>
</dbReference>
<dbReference type="SMART" id="SM00382">
    <property type="entry name" value="AAA"/>
    <property type="match status" value="1"/>
</dbReference>
<feature type="transmembrane region" description="Helical" evidence="15">
    <location>
        <begin position="107"/>
        <end position="129"/>
    </location>
</feature>
<reference evidence="19" key="1">
    <citation type="submission" date="2016-04" db="EMBL/GenBank/DDBJ databases">
        <title>The genome sequence project of a novel Fervidobacterium isolate from a hot spring in Thailand.</title>
        <authorList>
            <person name="Gonzalez J.M."/>
            <person name="Cuecas A."/>
            <person name="Kanoksilapatham W."/>
        </authorList>
    </citation>
    <scope>NUCLEOTIDE SEQUENCE [LARGE SCALE GENOMIC DNA]</scope>
    <source>
        <strain evidence="19">FC2004</strain>
    </source>
</reference>
<keyword evidence="12 15" id="KW-0482">Metalloprotease</keyword>
<dbReference type="Gene3D" id="1.20.58.760">
    <property type="entry name" value="Peptidase M41"/>
    <property type="match status" value="1"/>
</dbReference>
<name>A0A1E3G400_9BACT</name>
<evidence type="ECO:0000313" key="19">
    <source>
        <dbReference type="Proteomes" id="UP000094570"/>
    </source>
</evidence>
<evidence type="ECO:0000256" key="6">
    <source>
        <dbReference type="ARBA" id="ARBA00022723"/>
    </source>
</evidence>
<keyword evidence="7 15" id="KW-0547">Nucleotide-binding</keyword>
<dbReference type="GO" id="GO:0008270">
    <property type="term" value="F:zinc ion binding"/>
    <property type="evidence" value="ECO:0007669"/>
    <property type="project" value="UniProtKB-UniRule"/>
</dbReference>
<feature type="active site" evidence="15">
    <location>
        <position position="423"/>
    </location>
</feature>
<keyword evidence="10 15" id="KW-0067">ATP-binding</keyword>
<feature type="domain" description="AAA+ ATPase" evidence="17">
    <location>
        <begin position="192"/>
        <end position="331"/>
    </location>
</feature>
<gene>
    <name evidence="15" type="primary">ftsH</name>
    <name evidence="18" type="ORF">A4H02_01655</name>
</gene>
<dbReference type="InterPro" id="IPR005936">
    <property type="entry name" value="FtsH"/>
</dbReference>
<dbReference type="SUPFAM" id="SSF140990">
    <property type="entry name" value="FtsH protease domain-like"/>
    <property type="match status" value="1"/>
</dbReference>
<keyword evidence="13 15" id="KW-0472">Membrane</keyword>
<evidence type="ECO:0000256" key="12">
    <source>
        <dbReference type="ARBA" id="ARBA00023049"/>
    </source>
</evidence>
<comment type="similarity">
    <text evidence="2 15">In the C-terminal section; belongs to the peptidase M41 family.</text>
</comment>
<dbReference type="OrthoDB" id="9809379at2"/>
<dbReference type="RefSeq" id="WP_069292431.1">
    <property type="nucleotide sequence ID" value="NZ_CP140110.1"/>
</dbReference>
<comment type="similarity">
    <text evidence="14 15">In the central section; belongs to the AAA ATPase family.</text>
</comment>
<dbReference type="SUPFAM" id="SSF52540">
    <property type="entry name" value="P-loop containing nucleoside triphosphate hydrolases"/>
    <property type="match status" value="1"/>
</dbReference>
<evidence type="ECO:0000256" key="10">
    <source>
        <dbReference type="ARBA" id="ARBA00022840"/>
    </source>
</evidence>
<keyword evidence="9 15" id="KW-0862">Zinc</keyword>
<dbReference type="Gene3D" id="1.10.8.60">
    <property type="match status" value="1"/>
</dbReference>
<dbReference type="Pfam" id="PF17862">
    <property type="entry name" value="AAA_lid_3"/>
    <property type="match status" value="1"/>
</dbReference>
<dbReference type="InterPro" id="IPR041569">
    <property type="entry name" value="AAA_lid_3"/>
</dbReference>
<dbReference type="GO" id="GO:0006508">
    <property type="term" value="P:proteolysis"/>
    <property type="evidence" value="ECO:0007669"/>
    <property type="project" value="UniProtKB-KW"/>
</dbReference>
<comment type="cofactor">
    <cofactor evidence="15">
        <name>Zn(2+)</name>
        <dbReference type="ChEBI" id="CHEBI:29105"/>
    </cofactor>
    <text evidence="15">Binds 1 zinc ion per subunit.</text>
</comment>
<dbReference type="GO" id="GO:0005524">
    <property type="term" value="F:ATP binding"/>
    <property type="evidence" value="ECO:0007669"/>
    <property type="project" value="UniProtKB-UniRule"/>
</dbReference>
<keyword evidence="5 15" id="KW-0812">Transmembrane</keyword>
<evidence type="ECO:0000256" key="4">
    <source>
        <dbReference type="ARBA" id="ARBA00022670"/>
    </source>
</evidence>
<dbReference type="GO" id="GO:0051301">
    <property type="term" value="P:cell division"/>
    <property type="evidence" value="ECO:0007669"/>
    <property type="project" value="UniProtKB-KW"/>
</dbReference>
<dbReference type="EMBL" id="LWAF01000002">
    <property type="protein sequence ID" value="ODN31005.1"/>
    <property type="molecule type" value="Genomic_DNA"/>
</dbReference>
<keyword evidence="8 15" id="KW-0378">Hydrolase</keyword>
<evidence type="ECO:0000256" key="9">
    <source>
        <dbReference type="ARBA" id="ARBA00022833"/>
    </source>
</evidence>
<dbReference type="InterPro" id="IPR000642">
    <property type="entry name" value="Peptidase_M41"/>
</dbReference>
<dbReference type="Gene3D" id="3.40.50.300">
    <property type="entry name" value="P-loop containing nucleotide triphosphate hydrolases"/>
    <property type="match status" value="1"/>
</dbReference>
<evidence type="ECO:0000256" key="2">
    <source>
        <dbReference type="ARBA" id="ARBA00010044"/>
    </source>
</evidence>
<comment type="similarity">
    <text evidence="16">Belongs to the AAA ATPase family.</text>
</comment>
<keyword evidence="18" id="KW-0131">Cell cycle</keyword>
<dbReference type="AlphaFoldDB" id="A0A1E3G400"/>
<evidence type="ECO:0000256" key="8">
    <source>
        <dbReference type="ARBA" id="ARBA00022801"/>
    </source>
</evidence>
<comment type="subunit">
    <text evidence="15">Homohexamer.</text>
</comment>
<dbReference type="Pfam" id="PF01434">
    <property type="entry name" value="Peptidase_M41"/>
    <property type="match status" value="1"/>
</dbReference>
<dbReference type="PANTHER" id="PTHR23076">
    <property type="entry name" value="METALLOPROTEASE M41 FTSH"/>
    <property type="match status" value="1"/>
</dbReference>
<proteinExistence type="inferred from homology"/>
<dbReference type="InterPro" id="IPR027417">
    <property type="entry name" value="P-loop_NTPase"/>
</dbReference>
<keyword evidence="15" id="KW-1003">Cell membrane</keyword>
<dbReference type="Proteomes" id="UP000094570">
    <property type="component" value="Unassembled WGS sequence"/>
</dbReference>
<dbReference type="InterPro" id="IPR003959">
    <property type="entry name" value="ATPase_AAA_core"/>
</dbReference>